<dbReference type="EMBL" id="JH003391">
    <property type="protein sequence ID" value="EGW13087.1"/>
    <property type="molecule type" value="Genomic_DNA"/>
</dbReference>
<gene>
    <name evidence="1" type="ORF">I79_024110</name>
</gene>
<dbReference type="Proteomes" id="UP000001075">
    <property type="component" value="Unassembled WGS sequence"/>
</dbReference>
<organism evidence="1 2">
    <name type="scientific">Cricetulus griseus</name>
    <name type="common">Chinese hamster</name>
    <name type="synonym">Cricetulus barabensis griseus</name>
    <dbReference type="NCBI Taxonomy" id="10029"/>
    <lineage>
        <taxon>Eukaryota</taxon>
        <taxon>Metazoa</taxon>
        <taxon>Chordata</taxon>
        <taxon>Craniata</taxon>
        <taxon>Vertebrata</taxon>
        <taxon>Euteleostomi</taxon>
        <taxon>Mammalia</taxon>
        <taxon>Eutheria</taxon>
        <taxon>Euarchontoglires</taxon>
        <taxon>Glires</taxon>
        <taxon>Rodentia</taxon>
        <taxon>Myomorpha</taxon>
        <taxon>Muroidea</taxon>
        <taxon>Cricetidae</taxon>
        <taxon>Cricetinae</taxon>
        <taxon>Cricetulus</taxon>
    </lineage>
</organism>
<evidence type="ECO:0000313" key="1">
    <source>
        <dbReference type="EMBL" id="EGW13087.1"/>
    </source>
</evidence>
<dbReference type="InParanoid" id="G3IJS4"/>
<sequence length="62" mass="6899">MRYKMPIICSLTFYFQLGNGVGTILLTQPLIASYPAAGFQAHFGPILPNSVCDLGSWELHWI</sequence>
<evidence type="ECO:0000313" key="2">
    <source>
        <dbReference type="Proteomes" id="UP000001075"/>
    </source>
</evidence>
<proteinExistence type="predicted"/>
<accession>G3IJS4</accession>
<reference evidence="2" key="1">
    <citation type="journal article" date="2011" name="Nat. Biotechnol.">
        <title>The genomic sequence of the Chinese hamster ovary (CHO)-K1 cell line.</title>
        <authorList>
            <person name="Xu X."/>
            <person name="Nagarajan H."/>
            <person name="Lewis N.E."/>
            <person name="Pan S."/>
            <person name="Cai Z."/>
            <person name="Liu X."/>
            <person name="Chen W."/>
            <person name="Xie M."/>
            <person name="Wang W."/>
            <person name="Hammond S."/>
            <person name="Andersen M.R."/>
            <person name="Neff N."/>
            <person name="Passarelli B."/>
            <person name="Koh W."/>
            <person name="Fan H.C."/>
            <person name="Wang J."/>
            <person name="Gui Y."/>
            <person name="Lee K.H."/>
            <person name="Betenbaugh M.J."/>
            <person name="Quake S.R."/>
            <person name="Famili I."/>
            <person name="Palsson B.O."/>
            <person name="Wang J."/>
        </authorList>
    </citation>
    <scope>NUCLEOTIDE SEQUENCE [LARGE SCALE GENOMIC DNA]</scope>
    <source>
        <strain evidence="2">CHO K1 cell line</strain>
    </source>
</reference>
<dbReference type="AlphaFoldDB" id="G3IJS4"/>
<protein>
    <submittedName>
        <fullName evidence="1">Uncharacterized protein</fullName>
    </submittedName>
</protein>
<name>G3IJS4_CRIGR</name>